<sequence length="268" mass="30324">MENPFRMLEVVKRWYDIPTWMKVFAFNALPIAYVIAELYDGYIGWLALGPGGLPYNFKGYLTNLLLTAVYAKRDTTSLEPYGKPEKHAVGWQEATADEKENAQKSFFGKSLSTRAGPQSKAKSYCAPQREHNANRPVDPEVKKTYLEGLDKLMDKYSDALEWSTSLLEMHGQAVFLRSSFAVPTLISKCQREVAHIHESDLSAHVLLSFDDAKSTIEQGWGERHRLTGTAMLPLGYTLLYAPRDREEVEVFLRIFEAGIEYAKSSGKN</sequence>
<evidence type="ECO:0000256" key="1">
    <source>
        <dbReference type="SAM" id="MobiDB-lite"/>
    </source>
</evidence>
<dbReference type="PANTHER" id="PTHR38695:SF1">
    <property type="entry name" value="AMINO ACID PERMEASE_ SLC12A DOMAIN-CONTAINING PROTEIN"/>
    <property type="match status" value="1"/>
</dbReference>
<dbReference type="AlphaFoldDB" id="A0AAJ0LVG6"/>
<evidence type="ECO:0000313" key="3">
    <source>
        <dbReference type="EMBL" id="KAK3056893.1"/>
    </source>
</evidence>
<protein>
    <recommendedName>
        <fullName evidence="2">Luciferase domain-containing protein</fullName>
    </recommendedName>
</protein>
<dbReference type="InterPro" id="IPR040841">
    <property type="entry name" value="Luciferase_dom"/>
</dbReference>
<dbReference type="EMBL" id="JAWDJX010000004">
    <property type="protein sequence ID" value="KAK3056893.1"/>
    <property type="molecule type" value="Genomic_DNA"/>
</dbReference>
<dbReference type="InterPro" id="IPR048273">
    <property type="entry name" value="Luciferase"/>
</dbReference>
<organism evidence="3 4">
    <name type="scientific">Extremus antarcticus</name>
    <dbReference type="NCBI Taxonomy" id="702011"/>
    <lineage>
        <taxon>Eukaryota</taxon>
        <taxon>Fungi</taxon>
        <taxon>Dikarya</taxon>
        <taxon>Ascomycota</taxon>
        <taxon>Pezizomycotina</taxon>
        <taxon>Dothideomycetes</taxon>
        <taxon>Dothideomycetidae</taxon>
        <taxon>Mycosphaerellales</taxon>
        <taxon>Extremaceae</taxon>
        <taxon>Extremus</taxon>
    </lineage>
</organism>
<dbReference type="Proteomes" id="UP001271007">
    <property type="component" value="Unassembled WGS sequence"/>
</dbReference>
<evidence type="ECO:0000259" key="2">
    <source>
        <dbReference type="Pfam" id="PF17648"/>
    </source>
</evidence>
<name>A0AAJ0LVG6_9PEZI</name>
<dbReference type="PANTHER" id="PTHR38695">
    <property type="entry name" value="AMINO ACID PERMEASE_ SLC12A DOMAIN-CONTAINING PROTEIN"/>
    <property type="match status" value="1"/>
</dbReference>
<comment type="caution">
    <text evidence="3">The sequence shown here is derived from an EMBL/GenBank/DDBJ whole genome shotgun (WGS) entry which is preliminary data.</text>
</comment>
<gene>
    <name evidence="3" type="ORF">LTR09_001931</name>
</gene>
<accession>A0AAJ0LVG6</accession>
<dbReference type="Pfam" id="PF17648">
    <property type="entry name" value="Luciferase"/>
    <property type="match status" value="1"/>
</dbReference>
<feature type="region of interest" description="Disordered" evidence="1">
    <location>
        <begin position="112"/>
        <end position="135"/>
    </location>
</feature>
<evidence type="ECO:0000313" key="4">
    <source>
        <dbReference type="Proteomes" id="UP001271007"/>
    </source>
</evidence>
<reference evidence="3" key="1">
    <citation type="submission" date="2023-04" db="EMBL/GenBank/DDBJ databases">
        <title>Black Yeasts Isolated from many extreme environments.</title>
        <authorList>
            <person name="Coleine C."/>
            <person name="Stajich J.E."/>
            <person name="Selbmann L."/>
        </authorList>
    </citation>
    <scope>NUCLEOTIDE SEQUENCE</scope>
    <source>
        <strain evidence="3">CCFEE 5312</strain>
    </source>
</reference>
<proteinExistence type="predicted"/>
<feature type="domain" description="Luciferase" evidence="2">
    <location>
        <begin position="191"/>
        <end position="257"/>
    </location>
</feature>
<keyword evidence="4" id="KW-1185">Reference proteome</keyword>